<evidence type="ECO:0000313" key="2">
    <source>
        <dbReference type="EMBL" id="RDH81044.1"/>
    </source>
</evidence>
<comment type="caution">
    <text evidence="2">The sequence shown here is derived from an EMBL/GenBank/DDBJ whole genome shotgun (WGS) entry which is preliminary data.</text>
</comment>
<dbReference type="EMBL" id="QFXC01000013">
    <property type="protein sequence ID" value="RDH81044.1"/>
    <property type="molecule type" value="Genomic_DNA"/>
</dbReference>
<keyword evidence="1" id="KW-0472">Membrane</keyword>
<reference evidence="2 3" key="1">
    <citation type="journal article" date="2018" name="ISME J.">
        <title>Endosymbiont genomes yield clues of tubeworm success.</title>
        <authorList>
            <person name="Li Y."/>
            <person name="Liles M.R."/>
            <person name="Halanych K.M."/>
        </authorList>
    </citation>
    <scope>NUCLEOTIDE SEQUENCE [LARGE SCALE GENOMIC DNA]</scope>
    <source>
        <strain evidence="2">A1464</strain>
    </source>
</reference>
<feature type="transmembrane region" description="Helical" evidence="1">
    <location>
        <begin position="12"/>
        <end position="37"/>
    </location>
</feature>
<keyword evidence="3" id="KW-1185">Reference proteome</keyword>
<proteinExistence type="predicted"/>
<evidence type="ECO:0000313" key="3">
    <source>
        <dbReference type="Proteomes" id="UP000254266"/>
    </source>
</evidence>
<sequence>MDMSDRTYRTIMGLALLVVLYFDLNYVMYAIIGVLFFEGITNMRVPMLVGLVRSNVLKQEYVYADSALVENAKFDIESERLWRIIVGSFLCVGYFLVEALWFFPWFMGFAIFGAGLSGICPVLLAVRWLGFK</sequence>
<organism evidence="2 3">
    <name type="scientific">endosymbiont of Galathealinum brachiosum</name>
    <dbReference type="NCBI Taxonomy" id="2200906"/>
    <lineage>
        <taxon>Bacteria</taxon>
        <taxon>Pseudomonadati</taxon>
        <taxon>Pseudomonadota</taxon>
        <taxon>Gammaproteobacteria</taxon>
        <taxon>sulfur-oxidizing symbionts</taxon>
    </lineage>
</organism>
<keyword evidence="1" id="KW-0812">Transmembrane</keyword>
<keyword evidence="1" id="KW-1133">Transmembrane helix</keyword>
<feature type="transmembrane region" description="Helical" evidence="1">
    <location>
        <begin position="109"/>
        <end position="129"/>
    </location>
</feature>
<dbReference type="Proteomes" id="UP000254266">
    <property type="component" value="Unassembled WGS sequence"/>
</dbReference>
<evidence type="ECO:0000256" key="1">
    <source>
        <dbReference type="SAM" id="Phobius"/>
    </source>
</evidence>
<evidence type="ECO:0008006" key="4">
    <source>
        <dbReference type="Google" id="ProtNLM"/>
    </source>
</evidence>
<gene>
    <name evidence="2" type="ORF">DIZ80_13050</name>
</gene>
<accession>A0A370D9K5</accession>
<feature type="transmembrane region" description="Helical" evidence="1">
    <location>
        <begin position="81"/>
        <end position="103"/>
    </location>
</feature>
<name>A0A370D9K5_9GAMM</name>
<dbReference type="AlphaFoldDB" id="A0A370D9K5"/>
<protein>
    <recommendedName>
        <fullName evidence="4">DUF2892 domain-containing protein</fullName>
    </recommendedName>
</protein>